<feature type="compositionally biased region" description="Basic and acidic residues" evidence="12">
    <location>
        <begin position="857"/>
        <end position="879"/>
    </location>
</feature>
<evidence type="ECO:0000256" key="3">
    <source>
        <dbReference type="ARBA" id="ARBA00012417"/>
    </source>
</evidence>
<dbReference type="GO" id="GO:0006303">
    <property type="term" value="P:double-strand break repair via nonhomologous end joining"/>
    <property type="evidence" value="ECO:0007669"/>
    <property type="project" value="TreeGrafter"/>
</dbReference>
<dbReference type="EC" id="2.7.7.7" evidence="3"/>
<keyword evidence="9" id="KW-0234">DNA repair</keyword>
<feature type="compositionally biased region" description="Polar residues" evidence="12">
    <location>
        <begin position="762"/>
        <end position="771"/>
    </location>
</feature>
<evidence type="ECO:0000256" key="11">
    <source>
        <dbReference type="ARBA" id="ARBA00049244"/>
    </source>
</evidence>
<evidence type="ECO:0000256" key="10">
    <source>
        <dbReference type="ARBA" id="ARBA00023242"/>
    </source>
</evidence>
<dbReference type="InterPro" id="IPR043519">
    <property type="entry name" value="NT_sf"/>
</dbReference>
<feature type="domain" description="DNA-directed DNA polymerase X" evidence="13">
    <location>
        <begin position="347"/>
        <end position="732"/>
    </location>
</feature>
<dbReference type="GO" id="GO:0005634">
    <property type="term" value="C:nucleus"/>
    <property type="evidence" value="ECO:0007669"/>
    <property type="project" value="UniProtKB-SubCell"/>
</dbReference>
<dbReference type="InterPro" id="IPR006786">
    <property type="entry name" value="Pinin_SDK_MemA"/>
</dbReference>
<dbReference type="Pfam" id="PF10391">
    <property type="entry name" value="DNA_pol_lambd_f"/>
    <property type="match status" value="1"/>
</dbReference>
<keyword evidence="6" id="KW-0479">Metal-binding</keyword>
<keyword evidence="5" id="KW-0548">Nucleotidyltransferase</keyword>
<comment type="catalytic activity">
    <reaction evidence="11">
        <text>DNA(n) + a 2'-deoxyribonucleoside 5'-triphosphate = DNA(n+1) + diphosphate</text>
        <dbReference type="Rhea" id="RHEA:22508"/>
        <dbReference type="Rhea" id="RHEA-COMP:17339"/>
        <dbReference type="Rhea" id="RHEA-COMP:17340"/>
        <dbReference type="ChEBI" id="CHEBI:33019"/>
        <dbReference type="ChEBI" id="CHEBI:61560"/>
        <dbReference type="ChEBI" id="CHEBI:173112"/>
        <dbReference type="EC" id="2.7.7.7"/>
    </reaction>
</comment>
<dbReference type="PRINTS" id="PR00870">
    <property type="entry name" value="DNAPOLXBETA"/>
</dbReference>
<evidence type="ECO:0000256" key="5">
    <source>
        <dbReference type="ARBA" id="ARBA00022695"/>
    </source>
</evidence>
<dbReference type="InterPro" id="IPR028207">
    <property type="entry name" value="DNA_pol_B_palm_palm"/>
</dbReference>
<dbReference type="InterPro" id="IPR019843">
    <property type="entry name" value="DNA_pol-X_BS"/>
</dbReference>
<keyword evidence="10" id="KW-0539">Nucleus</keyword>
<feature type="compositionally biased region" description="Basic and acidic residues" evidence="12">
    <location>
        <begin position="1083"/>
        <end position="1098"/>
    </location>
</feature>
<dbReference type="PANTHER" id="PTHR11276">
    <property type="entry name" value="DNA POLYMERASE TYPE-X FAMILY MEMBER"/>
    <property type="match status" value="1"/>
</dbReference>
<dbReference type="PANTHER" id="PTHR11276:SF29">
    <property type="entry name" value="DNA POLYMERASE TYPE-X FAMILY PROTEIN POL4"/>
    <property type="match status" value="1"/>
</dbReference>
<dbReference type="AlphaFoldDB" id="A0AAN6K7R2"/>
<dbReference type="GO" id="GO:0003677">
    <property type="term" value="F:DNA binding"/>
    <property type="evidence" value="ECO:0007669"/>
    <property type="project" value="InterPro"/>
</dbReference>
<dbReference type="InterPro" id="IPR022312">
    <property type="entry name" value="DNA_pol_X"/>
</dbReference>
<dbReference type="PRINTS" id="PR00869">
    <property type="entry name" value="DNAPOLX"/>
</dbReference>
<evidence type="ECO:0000256" key="9">
    <source>
        <dbReference type="ARBA" id="ARBA00023204"/>
    </source>
</evidence>
<dbReference type="Gene3D" id="1.10.150.20">
    <property type="entry name" value="5' to 3' exonuclease, C-terminal subdomain"/>
    <property type="match status" value="1"/>
</dbReference>
<dbReference type="SUPFAM" id="SSF47802">
    <property type="entry name" value="DNA polymerase beta, N-terminal domain-like"/>
    <property type="match status" value="1"/>
</dbReference>
<feature type="region of interest" description="Disordered" evidence="12">
    <location>
        <begin position="727"/>
        <end position="879"/>
    </location>
</feature>
<dbReference type="FunFam" id="1.10.150.20:FF:000010">
    <property type="entry name" value="DNA polymerase lambda"/>
    <property type="match status" value="1"/>
</dbReference>
<evidence type="ECO:0000313" key="15">
    <source>
        <dbReference type="Proteomes" id="UP001175353"/>
    </source>
</evidence>
<protein>
    <recommendedName>
        <fullName evidence="3">DNA-directed DNA polymerase</fullName>
        <ecNumber evidence="3">2.7.7.7</ecNumber>
    </recommendedName>
</protein>
<feature type="region of interest" description="Disordered" evidence="12">
    <location>
        <begin position="966"/>
        <end position="1060"/>
    </location>
</feature>
<feature type="compositionally biased region" description="Low complexity" evidence="12">
    <location>
        <begin position="997"/>
        <end position="1008"/>
    </location>
</feature>
<dbReference type="FunFam" id="3.30.210.10:FF:000005">
    <property type="entry name" value="DNA polymerase IV"/>
    <property type="match status" value="1"/>
</dbReference>
<feature type="compositionally biased region" description="Low complexity" evidence="12">
    <location>
        <begin position="232"/>
        <end position="250"/>
    </location>
</feature>
<dbReference type="CDD" id="cd00141">
    <property type="entry name" value="NT_POLXc"/>
    <property type="match status" value="1"/>
</dbReference>
<evidence type="ECO:0000313" key="14">
    <source>
        <dbReference type="EMBL" id="KAK0968740.1"/>
    </source>
</evidence>
<dbReference type="SUPFAM" id="SSF81301">
    <property type="entry name" value="Nucleotidyltransferase"/>
    <property type="match status" value="1"/>
</dbReference>
<name>A0AAN6K7R2_9PEZI</name>
<dbReference type="Pfam" id="PF14792">
    <property type="entry name" value="DNA_pol_B_palm"/>
    <property type="match status" value="1"/>
</dbReference>
<dbReference type="GO" id="GO:0003887">
    <property type="term" value="F:DNA-directed DNA polymerase activity"/>
    <property type="evidence" value="ECO:0007669"/>
    <property type="project" value="UniProtKB-KW"/>
</dbReference>
<comment type="subcellular location">
    <subcellularLocation>
        <location evidence="1">Nucleus</location>
    </subcellularLocation>
</comment>
<evidence type="ECO:0000256" key="6">
    <source>
        <dbReference type="ARBA" id="ARBA00022723"/>
    </source>
</evidence>
<feature type="region of interest" description="Disordered" evidence="12">
    <location>
        <begin position="225"/>
        <end position="254"/>
    </location>
</feature>
<dbReference type="EMBL" id="JAUJLE010000204">
    <property type="protein sequence ID" value="KAK0968740.1"/>
    <property type="molecule type" value="Genomic_DNA"/>
</dbReference>
<dbReference type="InterPro" id="IPR018944">
    <property type="entry name" value="DNA_pol_lambd_fingers_domain"/>
</dbReference>
<keyword evidence="8" id="KW-0239">DNA-directed DNA polymerase</keyword>
<dbReference type="InterPro" id="IPR027421">
    <property type="entry name" value="DNA_pol_lamdba_lyase_dom_sf"/>
</dbReference>
<feature type="compositionally biased region" description="Basic and acidic residues" evidence="12">
    <location>
        <begin position="1029"/>
        <end position="1042"/>
    </location>
</feature>
<sequence length="1106" mass="122728">MIPHSSAPSSQTLQPDSQATLSPAPSQLDLSHLPPIFVSATHFEHDDLHELEDELAAAGAILTYDLSEARIVLSKALSKKRIAFDLRAKGLWTEEVQPRDARLHVLDAGTDGTSDERPTKRRMLDATQRFSHDIGKTQAKAIVVDDEDTDSDVEVIECMTSKVSAAARPSGMSSQTADASTTLADDHDTIRVIRMNWFEDSLKAGFPLPLDHYITYLARSIPKPVTEATSVPKASPKPATRAATTTAASPHLDHDGRHILERAKEDAASTSKSRDPLGRRNFGQVVAAAKTASWAGGNGKSQKEYAHLLHATTTEEETGCSSELPEMPDWVKQGIKYSCQRSTPATSPNTAFTDQLKKIQLARTLTNDEIGVRAYSTSIASLSAYPYQLSNPREILALPGCDAKIANLFVEYSNTGKIQAVEDLEADEDMKVLRLFYEIWGVGATTAREFYYDRGWKDLDDIVEYGWSTLSRVQQIGVKYYDEFLDRIPRKEVEGIGATIHRHAVKVRDSSVQSLIVGGYRRGKQACGDVDMIVSHPDEGRTLNIVNDIVASLEDEGWITHTLLLSLHSSKRNQETLPYKSREGPSGSHGGFDTLDKALVVWQDPVWPTKAADEARARETGEKLRNPNIHRRVDIIIAPWRTVGCAVTGWSGGTTFQRDLRRYAKNTRGWKFDSSGIRDRANGEVMDVEGYSEYKGLIGEGRAKDMVQAEKRVFEGWGCIMASAIIKPDPDELPPAGNGLKRRQSEEEAGEQESKRQRISPGKSSPPTATVKTEAEAEDDVKQESLGKQDTPAHEAKPTESIKPEPESDEPPKRTEIKEEEKEKEPPRRRSVVTDEKQRSKRLFGALLANLNQPSDRTSKRRQEIEARKQAELQRRDEERNVDKLRRLEALTEHRRKVQKKVDEENMRTRHAQMLNSANFLQTSSEPKLYYRPWELRPDEEDRIEIQIKEAEGLVEIEATEFEGRPVKVAEPVGEIGSGSPARTLTAPIDGQAEVQPTTEDPPNATTTTEEDHQPRGDDEFEAAQGKGLDGEKEKGVEREVPDSNAETANGDQPPADVVDSQATVAVNGDAHDAIVLEEPAKAMEQKHEDDGGDHVVEGDEDTVIY</sequence>
<dbReference type="Pfam" id="PF14791">
    <property type="entry name" value="DNA_pol_B_thumb"/>
    <property type="match status" value="1"/>
</dbReference>
<keyword evidence="7" id="KW-0227">DNA damage</keyword>
<dbReference type="Gene3D" id="3.30.460.10">
    <property type="entry name" value="Beta Polymerase, domain 2"/>
    <property type="match status" value="1"/>
</dbReference>
<feature type="region of interest" description="Disordered" evidence="12">
    <location>
        <begin position="1"/>
        <end position="26"/>
    </location>
</feature>
<dbReference type="FunFam" id="1.10.150.110:FF:000005">
    <property type="entry name" value="DNA polymerase POL4"/>
    <property type="match status" value="1"/>
</dbReference>
<dbReference type="GO" id="GO:0046872">
    <property type="term" value="F:metal ion binding"/>
    <property type="evidence" value="ECO:0007669"/>
    <property type="project" value="UniProtKB-KW"/>
</dbReference>
<feature type="region of interest" description="Disordered" evidence="12">
    <location>
        <begin position="1083"/>
        <end position="1106"/>
    </location>
</feature>
<dbReference type="InterPro" id="IPR029398">
    <property type="entry name" value="PolB_thumb"/>
</dbReference>
<evidence type="ECO:0000256" key="8">
    <source>
        <dbReference type="ARBA" id="ARBA00022932"/>
    </source>
</evidence>
<dbReference type="Proteomes" id="UP001175353">
    <property type="component" value="Unassembled WGS sequence"/>
</dbReference>
<evidence type="ECO:0000259" key="13">
    <source>
        <dbReference type="SMART" id="SM00483"/>
    </source>
</evidence>
<organism evidence="14 15">
    <name type="scientific">Friedmanniomyces endolithicus</name>
    <dbReference type="NCBI Taxonomy" id="329885"/>
    <lineage>
        <taxon>Eukaryota</taxon>
        <taxon>Fungi</taxon>
        <taxon>Dikarya</taxon>
        <taxon>Ascomycota</taxon>
        <taxon>Pezizomycotina</taxon>
        <taxon>Dothideomycetes</taxon>
        <taxon>Dothideomycetidae</taxon>
        <taxon>Mycosphaerellales</taxon>
        <taxon>Teratosphaeriaceae</taxon>
        <taxon>Friedmanniomyces</taxon>
    </lineage>
</organism>
<dbReference type="InterPro" id="IPR010996">
    <property type="entry name" value="HHH_MUS81"/>
</dbReference>
<dbReference type="Gene3D" id="1.10.150.110">
    <property type="entry name" value="DNA polymerase beta, N-terminal domain-like"/>
    <property type="match status" value="1"/>
</dbReference>
<proteinExistence type="inferred from homology"/>
<dbReference type="InterPro" id="IPR037160">
    <property type="entry name" value="DNA_Pol_thumb_sf"/>
</dbReference>
<comment type="caution">
    <text evidence="14">The sequence shown here is derived from an EMBL/GenBank/DDBJ whole genome shotgun (WGS) entry which is preliminary data.</text>
</comment>
<dbReference type="SMART" id="SM00483">
    <property type="entry name" value="POLXc"/>
    <property type="match status" value="1"/>
</dbReference>
<feature type="compositionally biased region" description="Basic and acidic residues" evidence="12">
    <location>
        <begin position="780"/>
        <end position="838"/>
    </location>
</feature>
<dbReference type="SUPFAM" id="SSF81585">
    <property type="entry name" value="PsbU/PolX domain-like"/>
    <property type="match status" value="1"/>
</dbReference>
<dbReference type="Gene3D" id="3.30.210.10">
    <property type="entry name" value="DNA polymerase, thumb domain"/>
    <property type="match status" value="1"/>
</dbReference>
<evidence type="ECO:0000256" key="2">
    <source>
        <dbReference type="ARBA" id="ARBA00008323"/>
    </source>
</evidence>
<dbReference type="InterPro" id="IPR002008">
    <property type="entry name" value="DNA_pol_X_beta-like"/>
</dbReference>
<evidence type="ECO:0000256" key="1">
    <source>
        <dbReference type="ARBA" id="ARBA00004123"/>
    </source>
</evidence>
<dbReference type="InterPro" id="IPR002054">
    <property type="entry name" value="DNA-dir_DNA_pol_X"/>
</dbReference>
<evidence type="ECO:0000256" key="12">
    <source>
        <dbReference type="SAM" id="MobiDB-lite"/>
    </source>
</evidence>
<dbReference type="Pfam" id="PF14716">
    <property type="entry name" value="HHH_8"/>
    <property type="match status" value="1"/>
</dbReference>
<accession>A0AAN6K7R2</accession>
<evidence type="ECO:0000256" key="4">
    <source>
        <dbReference type="ARBA" id="ARBA00022679"/>
    </source>
</evidence>
<comment type="similarity">
    <text evidence="2">Belongs to the DNA polymerase type-X family.</text>
</comment>
<evidence type="ECO:0000256" key="7">
    <source>
        <dbReference type="ARBA" id="ARBA00022763"/>
    </source>
</evidence>
<dbReference type="PROSITE" id="PS00522">
    <property type="entry name" value="DNA_POLYMERASE_X"/>
    <property type="match status" value="1"/>
</dbReference>
<gene>
    <name evidence="14" type="ORF">LTR91_016607</name>
</gene>
<keyword evidence="15" id="KW-1185">Reference proteome</keyword>
<keyword evidence="4" id="KW-0808">Transferase</keyword>
<dbReference type="Pfam" id="PF04696">
    <property type="entry name" value="Pinin_SDK_memA"/>
    <property type="match status" value="1"/>
</dbReference>
<reference evidence="14" key="1">
    <citation type="submission" date="2023-06" db="EMBL/GenBank/DDBJ databases">
        <title>Black Yeasts Isolated from many extreme environments.</title>
        <authorList>
            <person name="Coleine C."/>
            <person name="Stajich J.E."/>
            <person name="Selbmann L."/>
        </authorList>
    </citation>
    <scope>NUCLEOTIDE SEQUENCE</scope>
    <source>
        <strain evidence="14">CCFEE 5200</strain>
    </source>
</reference>